<dbReference type="AlphaFoldDB" id="I2CC30"/>
<gene>
    <name evidence="1" type="ORF">MUS_4371</name>
</gene>
<reference evidence="1 2" key="1">
    <citation type="journal article" date="2012" name="J. Biotechnol.">
        <title>Genome sequence of the plant growth promoting strain Bacillus amyloliquefaciens subsp. plantarum B9601-Y2 and expression of mersacidin and other secondary metabolites.</title>
        <authorList>
            <person name="He P."/>
            <person name="Hao K."/>
            <person name="Blom J."/>
            <person name="Ruckert C."/>
            <person name="Vater J."/>
            <person name="Mao Z."/>
            <person name="Wu Y."/>
            <person name="Hou M."/>
            <person name="He P."/>
            <person name="He Y."/>
            <person name="Borriss R."/>
        </authorList>
    </citation>
    <scope>NUCLEOTIDE SEQUENCE [LARGE SCALE GENOMIC DNA]</scope>
    <source>
        <strain evidence="1">Y2</strain>
    </source>
</reference>
<accession>I2CC30</accession>
<protein>
    <submittedName>
        <fullName evidence="1">Uncharacterized protein</fullName>
    </submittedName>
</protein>
<name>I2CC30_BACAY</name>
<sequence length="48" mass="6063">MERIIVYLDNYFIPRREKYKHKKTPYPFKGVFFFLGKQLVDKRDFFSR</sequence>
<dbReference type="EMBL" id="CP003332">
    <property type="protein sequence ID" value="AFJ64204.1"/>
    <property type="molecule type" value="Genomic_DNA"/>
</dbReference>
<dbReference type="KEGG" id="bqy:MUS_4371"/>
<organism evidence="1 2">
    <name type="scientific">Bacillus amyloliquefaciens (strain Y2)</name>
    <name type="common">Bacillus amyloliquefaciens subsp. plantarum (strain B9601-Y2)</name>
    <dbReference type="NCBI Taxonomy" id="1155777"/>
    <lineage>
        <taxon>Bacteria</taxon>
        <taxon>Bacillati</taxon>
        <taxon>Bacillota</taxon>
        <taxon>Bacilli</taxon>
        <taxon>Bacillales</taxon>
        <taxon>Bacillaceae</taxon>
        <taxon>Bacillus</taxon>
        <taxon>Bacillus amyloliquefaciens group</taxon>
    </lineage>
</organism>
<evidence type="ECO:0000313" key="2">
    <source>
        <dbReference type="Proteomes" id="UP000002878"/>
    </source>
</evidence>
<dbReference type="HOGENOM" id="CLU_3149043_0_0_9"/>
<evidence type="ECO:0000313" key="1">
    <source>
        <dbReference type="EMBL" id="AFJ64204.1"/>
    </source>
</evidence>
<dbReference type="Proteomes" id="UP000002878">
    <property type="component" value="Chromosome"/>
</dbReference>
<proteinExistence type="predicted"/>